<dbReference type="PANTHER" id="PTHR10063">
    <property type="entry name" value="TUBERIN"/>
    <property type="match status" value="1"/>
</dbReference>
<dbReference type="InterPro" id="IPR003913">
    <property type="entry name" value="Tuberin"/>
</dbReference>
<feature type="region of interest" description="Disordered" evidence="2">
    <location>
        <begin position="1413"/>
        <end position="1528"/>
    </location>
</feature>
<dbReference type="InterPro" id="IPR018515">
    <property type="entry name" value="Tuberin-type_domain"/>
</dbReference>
<dbReference type="SUPFAM" id="SSF48371">
    <property type="entry name" value="ARM repeat"/>
    <property type="match status" value="1"/>
</dbReference>
<feature type="region of interest" description="Disordered" evidence="2">
    <location>
        <begin position="1239"/>
        <end position="1384"/>
    </location>
</feature>
<feature type="compositionally biased region" description="Low complexity" evidence="2">
    <location>
        <begin position="1269"/>
        <end position="1279"/>
    </location>
</feature>
<dbReference type="InterPro" id="IPR035974">
    <property type="entry name" value="Rap/Ran-GAP_sf"/>
</dbReference>
<keyword evidence="1" id="KW-0343">GTPase activation</keyword>
<evidence type="ECO:0000259" key="3">
    <source>
        <dbReference type="PROSITE" id="PS50085"/>
    </source>
</evidence>
<feature type="compositionally biased region" description="Basic and acidic residues" evidence="2">
    <location>
        <begin position="1256"/>
        <end position="1268"/>
    </location>
</feature>
<feature type="domain" description="Rap-GAP" evidence="3">
    <location>
        <begin position="1585"/>
        <end position="1814"/>
    </location>
</feature>
<dbReference type="SUPFAM" id="SSF111347">
    <property type="entry name" value="Rap/Ran-GAP"/>
    <property type="match status" value="1"/>
</dbReference>
<dbReference type="Gene3D" id="3.40.50.11210">
    <property type="entry name" value="Rap/Ran-GAP"/>
    <property type="match status" value="1"/>
</dbReference>
<evidence type="ECO:0000256" key="2">
    <source>
        <dbReference type="SAM" id="MobiDB-lite"/>
    </source>
</evidence>
<dbReference type="Pfam" id="PF03542">
    <property type="entry name" value="Tuberin"/>
    <property type="match status" value="1"/>
</dbReference>
<dbReference type="Pfam" id="PF11864">
    <property type="entry name" value="DUF3384"/>
    <property type="match status" value="1"/>
</dbReference>
<dbReference type="InterPro" id="IPR024584">
    <property type="entry name" value="Tuberin_N"/>
</dbReference>
<dbReference type="FunFam" id="3.40.50.11210:FF:000001">
    <property type="entry name" value="Ral GTPase-activating protein subunit alpha-1 isoform 1"/>
    <property type="match status" value="1"/>
</dbReference>
<dbReference type="PROSITE" id="PS50085">
    <property type="entry name" value="RAPGAP"/>
    <property type="match status" value="1"/>
</dbReference>
<feature type="compositionally biased region" description="Low complexity" evidence="2">
    <location>
        <begin position="1072"/>
        <end position="1101"/>
    </location>
</feature>
<feature type="region of interest" description="Disordered" evidence="2">
    <location>
        <begin position="941"/>
        <end position="969"/>
    </location>
</feature>
<dbReference type="PRINTS" id="PR01431">
    <property type="entry name" value="TUBERIN"/>
</dbReference>
<name>A0ABD0TBN9_LOXSC</name>
<sequence>MSSRDKDTKILQDMLKVFFKKGGSAPLPARNELVVSVEMERELGAEAPLHRRLRAMKELAEKALVIRISEGSVKKLWSCTRDLLDDPNAENRHAALVFLRCIAEGQADELLIMRTILFHYLKDTHATHAPEDTQLRFKLLHTLTNTGKNIKCFEEQIGAFLLEWLPQIQAPTQIVEFLQLIINVVKFNATYLDEEIVHGIVNNACYLCEYSAEASVVLCGISLLEAVVSYSLLPRAALHTFVAALCRTVNLEHYCQNSWKLMRSVLGADIGHATLHELVEVLNSAGDAVTGAPAAGTSSSSGASAADAGLVRGAVFYISMALWGPRRVPTLHVSYLAVLPAFLKALEIQQPVVTYEVVLAIQSLVSRAAQELHEPAWDSLLQVIRKVLDQDKMFNPPNELIHTCVHALITSLEQLQDGGLYYGDHEALLDLVDYCGHDRPESSAMRMISARADALSACGRTGAGAALALAERYLRREPRTQLRLHTLAALLAFVKRDRLIYGSELVERVGVPVLGACAADADCLVRAAAARALADLARVTQADCTDLIDLLEKILNRPFDMYVGEVPIPAGADASDCALAAGGLLRLLHDKLPAAPAHAARALLVLLDHLDHHYKRPAIFMHHPEIRIKILEMVFGLRANSFNCVGFCYDAAGNPVHGAAAARLKPLCSPLLLCEPLCTRAAAPPQRDLPPGACAVGAGRAARALTAALTRECEWAVLGPVLRALPHLLHARALALGRRAHDLDLLASTLCSMASRGGKLLLSEFHAAALPALAALAPHHTCLEPQTQQRIVRCLLKYGMVLRTPQPYINALTIFTLEMRETMVKMLPEVLLDLSKISDTKAIASPMLEFLSTLTRLPRVFASFVEDQYMSVFAILLPYTNPSRYNHYVVSLAHHVIAAWFLKCRLSYRRNFVRFIIHGLHNYIIMPFEEQLQYKTNNFQQNANEDSSNRQRSSSLGSKAVSRVPMGGRSAGAGSSASASAAFHVELTETCVDLLARYTSTPCSVKPQRSDLAEFLFTGGQSMTWLVGHKLITITTSGCLQNSIKQGLCDRCAVLCKQHSESVAAATEQDSAQPPHAHAAAVQVQVNDSASDSNGNSSSSGLQQPEVKRYSKHSLQHSRSTDTSGSSLSISEPLAPPSSGHTTRQNSSENNKTVDHVADVLNQFTQRFERISKEVDTEDPNWSRVGSVAGAACPCWCANWAEVHVRAPTGDLSFVLRVQNQLSWDHMLEWPLEEVAALLSPEPPPASDASSGIGDSRTDQGSELDIRSRSGSASSHSRPPASPHPDLHKSSTQPINIPGSPQRQSSSSTTDEDDMLLIVPEGKSRHPVRRSNSSPEMSSSWKACERERVPPDPDDMILLPSEPASTSVSLHASKKAAKKSDMRVSCEAIPEEMSGTSPLAPSTHPHLMTYNSDPGTVDAQPDFNSTTTGITHPNSHHQLQKTASDSTVTTSTSSHKPPAAPRAAGPGSGGAQHPPSTQPDLPPLSRSKRSHTISVMSPTRRHRENPVTRPGSGSGGASASGAAAPSGAVGGGGGGVTPAFVFLQLYHNMSTYPITPPVPGEAPTISNPLSERPLRVSGVQHERTIKNLDLVPPVETYKVGVLYVGPGQHDNEVLILKNEYGSVRYAEFLSALGTLVSLEAGDEHPHLFLNLEKGGKDGHYTYVWHDDIMQVLFHVATAMPSLAKDPTCNEKRKYIGNDYVSIVYNDSGQEFNISTIKGQFNFCIVVVEPYEHGLNRVFIKTKDERIRGTFLAHADTHVVSDCNVALLARQLALHAHLAAQISQSLTLGGAAYASNSLERLRLIKRLRRRLEAERLAPRPAAPYQPPSLDRQLRQAVDDFNAYT</sequence>
<dbReference type="InterPro" id="IPR027107">
    <property type="entry name" value="Tuberin/Ral-act_asu"/>
</dbReference>
<dbReference type="GO" id="GO:0005096">
    <property type="term" value="F:GTPase activator activity"/>
    <property type="evidence" value="ECO:0007669"/>
    <property type="project" value="UniProtKB-KW"/>
</dbReference>
<feature type="compositionally biased region" description="Polar residues" evidence="2">
    <location>
        <begin position="1139"/>
        <end position="1151"/>
    </location>
</feature>
<feature type="compositionally biased region" description="Low complexity" evidence="2">
    <location>
        <begin position="1121"/>
        <end position="1131"/>
    </location>
</feature>
<dbReference type="Proteomes" id="UP001549921">
    <property type="component" value="Unassembled WGS sequence"/>
</dbReference>
<dbReference type="PANTHER" id="PTHR10063:SF0">
    <property type="entry name" value="TUBERIN"/>
    <property type="match status" value="1"/>
</dbReference>
<organism evidence="4 5">
    <name type="scientific">Loxostege sticticalis</name>
    <name type="common">Beet webworm moth</name>
    <dbReference type="NCBI Taxonomy" id="481309"/>
    <lineage>
        <taxon>Eukaryota</taxon>
        <taxon>Metazoa</taxon>
        <taxon>Ecdysozoa</taxon>
        <taxon>Arthropoda</taxon>
        <taxon>Hexapoda</taxon>
        <taxon>Insecta</taxon>
        <taxon>Pterygota</taxon>
        <taxon>Neoptera</taxon>
        <taxon>Endopterygota</taxon>
        <taxon>Lepidoptera</taxon>
        <taxon>Glossata</taxon>
        <taxon>Ditrysia</taxon>
        <taxon>Pyraloidea</taxon>
        <taxon>Crambidae</taxon>
        <taxon>Pyraustinae</taxon>
        <taxon>Loxostege</taxon>
    </lineage>
</organism>
<feature type="compositionally biased region" description="Polar residues" evidence="2">
    <location>
        <begin position="1290"/>
        <end position="1309"/>
    </location>
</feature>
<accession>A0ABD0TBN9</accession>
<dbReference type="InterPro" id="IPR000331">
    <property type="entry name" value="Rap/Ran_GAP_dom"/>
</dbReference>
<gene>
    <name evidence="4" type="ORF">ABMA28_014614</name>
</gene>
<evidence type="ECO:0000256" key="1">
    <source>
        <dbReference type="ARBA" id="ARBA00022468"/>
    </source>
</evidence>
<evidence type="ECO:0000313" key="4">
    <source>
        <dbReference type="EMBL" id="KAL0840803.1"/>
    </source>
</evidence>
<dbReference type="Pfam" id="PF02145">
    <property type="entry name" value="Rap_GAP"/>
    <property type="match status" value="1"/>
</dbReference>
<feature type="compositionally biased region" description="Low complexity" evidence="2">
    <location>
        <begin position="1442"/>
        <end position="1454"/>
    </location>
</feature>
<dbReference type="EMBL" id="JBEDNZ010000006">
    <property type="protein sequence ID" value="KAL0840803.1"/>
    <property type="molecule type" value="Genomic_DNA"/>
</dbReference>
<proteinExistence type="predicted"/>
<comment type="caution">
    <text evidence="4">The sequence shown here is derived from an EMBL/GenBank/DDBJ whole genome shotgun (WGS) entry which is preliminary data.</text>
</comment>
<evidence type="ECO:0000313" key="5">
    <source>
        <dbReference type="Proteomes" id="UP001549921"/>
    </source>
</evidence>
<dbReference type="InterPro" id="IPR016024">
    <property type="entry name" value="ARM-type_fold"/>
</dbReference>
<feature type="region of interest" description="Disordered" evidence="2">
    <location>
        <begin position="1067"/>
        <end position="1152"/>
    </location>
</feature>
<feature type="compositionally biased region" description="Low complexity" evidence="2">
    <location>
        <begin position="1331"/>
        <end position="1340"/>
    </location>
</feature>
<protein>
    <recommendedName>
        <fullName evidence="3">Rap-GAP domain-containing protein</fullName>
    </recommendedName>
</protein>
<feature type="compositionally biased region" description="Polar residues" evidence="2">
    <location>
        <begin position="1422"/>
        <end position="1433"/>
    </location>
</feature>
<reference evidence="4 5" key="1">
    <citation type="submission" date="2024-06" db="EMBL/GenBank/DDBJ databases">
        <title>A chromosome-level genome assembly of beet webworm, Loxostege sticticalis.</title>
        <authorList>
            <person name="Zhang Y."/>
        </authorList>
    </citation>
    <scope>NUCLEOTIDE SEQUENCE [LARGE SCALE GENOMIC DNA]</scope>
    <source>
        <strain evidence="4">AQ028</strain>
        <tissue evidence="4">Male pupae</tissue>
    </source>
</reference>